<dbReference type="AlphaFoldDB" id="A0A0L7R0Z4"/>
<dbReference type="EMBL" id="KQ414668">
    <property type="protein sequence ID" value="KOC64525.1"/>
    <property type="molecule type" value="Genomic_DNA"/>
</dbReference>
<dbReference type="Proteomes" id="UP000053825">
    <property type="component" value="Unassembled WGS sequence"/>
</dbReference>
<dbReference type="GO" id="GO:0003676">
    <property type="term" value="F:nucleic acid binding"/>
    <property type="evidence" value="ECO:0007669"/>
    <property type="project" value="InterPro"/>
</dbReference>
<evidence type="ECO:0000313" key="1">
    <source>
        <dbReference type="EMBL" id="KOC64525.1"/>
    </source>
</evidence>
<dbReference type="STRING" id="597456.A0A0L7R0Z4"/>
<keyword evidence="1" id="KW-0489">Methyltransferase</keyword>
<evidence type="ECO:0000313" key="2">
    <source>
        <dbReference type="Proteomes" id="UP000053825"/>
    </source>
</evidence>
<protein>
    <submittedName>
        <fullName evidence="1">Histone-lysine N-methyltransferase SETMAR</fullName>
    </submittedName>
</protein>
<keyword evidence="1" id="KW-0808">Transferase</keyword>
<organism evidence="1 2">
    <name type="scientific">Habropoda laboriosa</name>
    <dbReference type="NCBI Taxonomy" id="597456"/>
    <lineage>
        <taxon>Eukaryota</taxon>
        <taxon>Metazoa</taxon>
        <taxon>Ecdysozoa</taxon>
        <taxon>Arthropoda</taxon>
        <taxon>Hexapoda</taxon>
        <taxon>Insecta</taxon>
        <taxon>Pterygota</taxon>
        <taxon>Neoptera</taxon>
        <taxon>Endopterygota</taxon>
        <taxon>Hymenoptera</taxon>
        <taxon>Apocrita</taxon>
        <taxon>Aculeata</taxon>
        <taxon>Apoidea</taxon>
        <taxon>Anthophila</taxon>
        <taxon>Apidae</taxon>
        <taxon>Habropoda</taxon>
    </lineage>
</organism>
<dbReference type="Gene3D" id="3.30.420.10">
    <property type="entry name" value="Ribonuclease H-like superfamily/Ribonuclease H"/>
    <property type="match status" value="1"/>
</dbReference>
<name>A0A0L7R0Z4_9HYME</name>
<dbReference type="InterPro" id="IPR036397">
    <property type="entry name" value="RNaseH_sf"/>
</dbReference>
<keyword evidence="2" id="KW-1185">Reference proteome</keyword>
<dbReference type="GO" id="GO:0008168">
    <property type="term" value="F:methyltransferase activity"/>
    <property type="evidence" value="ECO:0007669"/>
    <property type="project" value="UniProtKB-KW"/>
</dbReference>
<gene>
    <name evidence="1" type="ORF">WH47_11989</name>
</gene>
<dbReference type="GO" id="GO:0032259">
    <property type="term" value="P:methylation"/>
    <property type="evidence" value="ECO:0007669"/>
    <property type="project" value="UniProtKB-KW"/>
</dbReference>
<accession>A0A0L7R0Z4</accession>
<proteinExistence type="predicted"/>
<sequence>MHKKLQRLNSTLANCKGPILLHDNAQPHIAQRTGHESLPHPVYSLDLSLFETPRPLFVREDLHQPSCC</sequence>
<reference evidence="1 2" key="1">
    <citation type="submission" date="2015-07" db="EMBL/GenBank/DDBJ databases">
        <title>The genome of Habropoda laboriosa.</title>
        <authorList>
            <person name="Pan H."/>
            <person name="Kapheim K."/>
        </authorList>
    </citation>
    <scope>NUCLEOTIDE SEQUENCE [LARGE SCALE GENOMIC DNA]</scope>
    <source>
        <strain evidence="1">0110345459</strain>
    </source>
</reference>